<gene>
    <name evidence="5" type="ORF">FB556_0509</name>
</gene>
<name>A0A543ANB7_9MICC</name>
<dbReference type="PANTHER" id="PTHR11049">
    <property type="entry name" value="ACYL COENZYME A THIOESTER HYDROLASE"/>
    <property type="match status" value="1"/>
</dbReference>
<reference evidence="5 6" key="1">
    <citation type="submission" date="2019-06" db="EMBL/GenBank/DDBJ databases">
        <title>Sequencing the genomes of 1000 actinobacteria strains.</title>
        <authorList>
            <person name="Klenk H.-P."/>
        </authorList>
    </citation>
    <scope>NUCLEOTIDE SEQUENCE [LARGE SCALE GENOMIC DNA]</scope>
    <source>
        <strain evidence="5 6">DSM 24083</strain>
    </source>
</reference>
<dbReference type="InterPro" id="IPR006683">
    <property type="entry name" value="Thioestr_dom"/>
</dbReference>
<evidence type="ECO:0000256" key="3">
    <source>
        <dbReference type="PROSITE-ProRule" id="PRU01106"/>
    </source>
</evidence>
<dbReference type="GO" id="GO:0052816">
    <property type="term" value="F:long-chain fatty acyl-CoA hydrolase activity"/>
    <property type="evidence" value="ECO:0007669"/>
    <property type="project" value="TreeGrafter"/>
</dbReference>
<evidence type="ECO:0000313" key="5">
    <source>
        <dbReference type="EMBL" id="TQL74058.1"/>
    </source>
</evidence>
<dbReference type="InterPro" id="IPR029069">
    <property type="entry name" value="HotDog_dom_sf"/>
</dbReference>
<sequence length="319" mass="35212">MRSRSSITLHFRAEAYDHPSGYVDAGTVMSWLDKVGYAAAATWAGSNVQATYIGNMKFGHPVPVDTQITAQARLIYTENTQVHVQGRLTLPEVLDDDGEPTVATWVVMVYEAVDAKGHPKQVKPWEPRTEAGHKRREVAKARSIEHARGEDALGQVSFPDPAETTAEVVLLCFIAHAAQVTPGFRLQGGTLMSWLDEAAFVCASRWAGKPAVAVFAGGVQFYHGVYVGDVVEIEARIVHTTERSMYLVVRAWSGKPEQRDLRPVAQSIAIMVVAEEGKAEPVPSWHPATEAEKQLQHRTIELVSMRNKNVYEWSTVEVP</sequence>
<keyword evidence="2 3" id="KW-0378">Hydrolase</keyword>
<evidence type="ECO:0000313" key="6">
    <source>
        <dbReference type="Proteomes" id="UP000319746"/>
    </source>
</evidence>
<proteinExistence type="inferred from homology"/>
<evidence type="ECO:0000256" key="2">
    <source>
        <dbReference type="ARBA" id="ARBA00022801"/>
    </source>
</evidence>
<comment type="caution">
    <text evidence="5">The sequence shown here is derived from an EMBL/GenBank/DDBJ whole genome shotgun (WGS) entry which is preliminary data.</text>
</comment>
<dbReference type="PROSITE" id="PS51770">
    <property type="entry name" value="HOTDOG_ACOT"/>
    <property type="match status" value="2"/>
</dbReference>
<dbReference type="Proteomes" id="UP000319746">
    <property type="component" value="Unassembled WGS sequence"/>
</dbReference>
<dbReference type="PANTHER" id="PTHR11049:SF16">
    <property type="entry name" value="PROTEIN VDLD"/>
    <property type="match status" value="1"/>
</dbReference>
<protein>
    <submittedName>
        <fullName evidence="5">Acyl-CoA hydrolase</fullName>
    </submittedName>
</protein>
<dbReference type="Gene3D" id="3.10.129.10">
    <property type="entry name" value="Hotdog Thioesterase"/>
    <property type="match status" value="2"/>
</dbReference>
<dbReference type="AlphaFoldDB" id="A0A543ANB7"/>
<dbReference type="SUPFAM" id="SSF54637">
    <property type="entry name" value="Thioesterase/thiol ester dehydrase-isomerase"/>
    <property type="match status" value="2"/>
</dbReference>
<dbReference type="RefSeq" id="WP_170200332.1">
    <property type="nucleotide sequence ID" value="NZ_BAABAN010000016.1"/>
</dbReference>
<evidence type="ECO:0000259" key="4">
    <source>
        <dbReference type="PROSITE" id="PS51770"/>
    </source>
</evidence>
<keyword evidence="6" id="KW-1185">Reference proteome</keyword>
<feature type="domain" description="HotDog ACOT-type" evidence="4">
    <location>
        <begin position="1"/>
        <end position="116"/>
    </location>
</feature>
<feature type="domain" description="HotDog ACOT-type" evidence="4">
    <location>
        <begin position="162"/>
        <end position="277"/>
    </location>
</feature>
<dbReference type="EMBL" id="VFOU01000001">
    <property type="protein sequence ID" value="TQL74058.1"/>
    <property type="molecule type" value="Genomic_DNA"/>
</dbReference>
<accession>A0A543ANB7</accession>
<organism evidence="5 6">
    <name type="scientific">Enteractinococcus coprophilus</name>
    <dbReference type="NCBI Taxonomy" id="1027633"/>
    <lineage>
        <taxon>Bacteria</taxon>
        <taxon>Bacillati</taxon>
        <taxon>Actinomycetota</taxon>
        <taxon>Actinomycetes</taxon>
        <taxon>Micrococcales</taxon>
        <taxon>Micrococcaceae</taxon>
    </lineage>
</organism>
<evidence type="ECO:0000256" key="1">
    <source>
        <dbReference type="ARBA" id="ARBA00010458"/>
    </source>
</evidence>
<dbReference type="GO" id="GO:0005829">
    <property type="term" value="C:cytosol"/>
    <property type="evidence" value="ECO:0007669"/>
    <property type="project" value="TreeGrafter"/>
</dbReference>
<dbReference type="InterPro" id="IPR040170">
    <property type="entry name" value="Cytosol_ACT"/>
</dbReference>
<dbReference type="Pfam" id="PF03061">
    <property type="entry name" value="4HBT"/>
    <property type="match status" value="2"/>
</dbReference>
<dbReference type="CDD" id="cd03442">
    <property type="entry name" value="BFIT_BACH"/>
    <property type="match status" value="1"/>
</dbReference>
<dbReference type="InterPro" id="IPR033120">
    <property type="entry name" value="HOTDOG_ACOT"/>
</dbReference>
<comment type="similarity">
    <text evidence="1">Belongs to the acyl coenzyme A hydrolase family.</text>
</comment>
<dbReference type="GO" id="GO:0006637">
    <property type="term" value="P:acyl-CoA metabolic process"/>
    <property type="evidence" value="ECO:0007669"/>
    <property type="project" value="TreeGrafter"/>
</dbReference>